<protein>
    <submittedName>
        <fullName evidence="1">Piso0_001404 protein</fullName>
    </submittedName>
</protein>
<evidence type="ECO:0000313" key="2">
    <source>
        <dbReference type="Proteomes" id="UP000005222"/>
    </source>
</evidence>
<dbReference type="HOGENOM" id="CLU_2832016_0_0_1"/>
<organism evidence="1 2">
    <name type="scientific">Pichia sorbitophila (strain ATCC MYA-4447 / BCRC 22081 / CBS 7064 / NBRC 10061 / NRRL Y-12695)</name>
    <name type="common">Hybrid yeast</name>
    <dbReference type="NCBI Taxonomy" id="559304"/>
    <lineage>
        <taxon>Eukaryota</taxon>
        <taxon>Fungi</taxon>
        <taxon>Dikarya</taxon>
        <taxon>Ascomycota</taxon>
        <taxon>Saccharomycotina</taxon>
        <taxon>Pichiomycetes</taxon>
        <taxon>Debaryomycetaceae</taxon>
        <taxon>Millerozyma</taxon>
    </lineage>
</organism>
<name>G8YKP8_PICSO</name>
<keyword evidence="2" id="KW-1185">Reference proteome</keyword>
<dbReference type="EMBL" id="FO082054">
    <property type="protein sequence ID" value="CCE88632.1"/>
    <property type="molecule type" value="Genomic_DNA"/>
</dbReference>
<reference evidence="1 2" key="1">
    <citation type="journal article" date="2012" name="G3 (Bethesda)">
        <title>Pichia sorbitophila, an interspecies yeast hybrid reveals early steps of genome resolution following polyploidization.</title>
        <authorList>
            <person name="Leh Louis V."/>
            <person name="Despons L."/>
            <person name="Friedrich A."/>
            <person name="Martin T."/>
            <person name="Durrens P."/>
            <person name="Casaregola S."/>
            <person name="Neuveglise C."/>
            <person name="Fairhead C."/>
            <person name="Marck C."/>
            <person name="Cruz J.A."/>
            <person name="Straub M.L."/>
            <person name="Kugler V."/>
            <person name="Sacerdot C."/>
            <person name="Uzunov Z."/>
            <person name="Thierry A."/>
            <person name="Weiss S."/>
            <person name="Bleykasten C."/>
            <person name="De Montigny J."/>
            <person name="Jacques N."/>
            <person name="Jung P."/>
            <person name="Lemaire M."/>
            <person name="Mallet S."/>
            <person name="Morel G."/>
            <person name="Richard G.F."/>
            <person name="Sarkar A."/>
            <person name="Savel G."/>
            <person name="Schacherer J."/>
            <person name="Seret M.L."/>
            <person name="Talla E."/>
            <person name="Samson G."/>
            <person name="Jubin C."/>
            <person name="Poulain J."/>
            <person name="Vacherie B."/>
            <person name="Barbe V."/>
            <person name="Pelletier E."/>
            <person name="Sherman D.J."/>
            <person name="Westhof E."/>
            <person name="Weissenbach J."/>
            <person name="Baret P.V."/>
            <person name="Wincker P."/>
            <person name="Gaillardin C."/>
            <person name="Dujon B."/>
            <person name="Souciet J.L."/>
        </authorList>
    </citation>
    <scope>NUCLEOTIDE SEQUENCE [LARGE SCALE GENOMIC DNA]</scope>
    <source>
        <strain evidence="2">ATCC MYA-4447 / BCRC 22081 / CBS 7064 / NBRC 10061 / NRRL Y-12695</strain>
    </source>
</reference>
<dbReference type="InParanoid" id="G8YKP8"/>
<dbReference type="AlphaFoldDB" id="G8YKP8"/>
<evidence type="ECO:0000313" key="1">
    <source>
        <dbReference type="EMBL" id="CCE88632.1"/>
    </source>
</evidence>
<sequence length="66" mass="7384">MYAIPTYLHELRRKGVFSPLVESAHVSVLPVSFPVVPTRCCRLLDANPRVVVAGRYTQRSAFGQIL</sequence>
<accession>G8YKP8</accession>
<dbReference type="Proteomes" id="UP000005222">
    <property type="component" value="Chromosome F"/>
</dbReference>
<gene>
    <name evidence="1" type="primary">Piso0_001404</name>
    <name evidence="1" type="ORF">GNLVRS01_PISO0F05747g</name>
</gene>
<proteinExistence type="predicted"/>